<reference evidence="3 4" key="1">
    <citation type="submission" date="2018-11" db="EMBL/GenBank/DDBJ databases">
        <title>Genome sequence of Apiotrichum porosum DSM 27194.</title>
        <authorList>
            <person name="Aliyu H."/>
            <person name="Gorte O."/>
            <person name="Ochsenreither K."/>
        </authorList>
    </citation>
    <scope>NUCLEOTIDE SEQUENCE [LARGE SCALE GENOMIC DNA]</scope>
    <source>
        <strain evidence="3 4">DSM 27194</strain>
    </source>
</reference>
<protein>
    <submittedName>
        <fullName evidence="3">Uncharacterized protein</fullName>
    </submittedName>
</protein>
<evidence type="ECO:0000313" key="4">
    <source>
        <dbReference type="Proteomes" id="UP000279236"/>
    </source>
</evidence>
<feature type="coiled-coil region" evidence="1">
    <location>
        <begin position="221"/>
        <end position="248"/>
    </location>
</feature>
<feature type="compositionally biased region" description="Basic and acidic residues" evidence="2">
    <location>
        <begin position="68"/>
        <end position="82"/>
    </location>
</feature>
<dbReference type="AlphaFoldDB" id="A0A427XPZ9"/>
<keyword evidence="1" id="KW-0175">Coiled coil</keyword>
<feature type="coiled-coil region" evidence="1">
    <location>
        <begin position="365"/>
        <end position="392"/>
    </location>
</feature>
<evidence type="ECO:0000256" key="1">
    <source>
        <dbReference type="SAM" id="Coils"/>
    </source>
</evidence>
<comment type="caution">
    <text evidence="3">The sequence shown here is derived from an EMBL/GenBank/DDBJ whole genome shotgun (WGS) entry which is preliminary data.</text>
</comment>
<organism evidence="3 4">
    <name type="scientific">Apiotrichum porosum</name>
    <dbReference type="NCBI Taxonomy" id="105984"/>
    <lineage>
        <taxon>Eukaryota</taxon>
        <taxon>Fungi</taxon>
        <taxon>Dikarya</taxon>
        <taxon>Basidiomycota</taxon>
        <taxon>Agaricomycotina</taxon>
        <taxon>Tremellomycetes</taxon>
        <taxon>Trichosporonales</taxon>
        <taxon>Trichosporonaceae</taxon>
        <taxon>Apiotrichum</taxon>
    </lineage>
</organism>
<evidence type="ECO:0000256" key="2">
    <source>
        <dbReference type="SAM" id="MobiDB-lite"/>
    </source>
</evidence>
<feature type="region of interest" description="Disordered" evidence="2">
    <location>
        <begin position="62"/>
        <end position="99"/>
    </location>
</feature>
<feature type="region of interest" description="Disordered" evidence="2">
    <location>
        <begin position="505"/>
        <end position="542"/>
    </location>
</feature>
<proteinExistence type="predicted"/>
<dbReference type="Proteomes" id="UP000279236">
    <property type="component" value="Unassembled WGS sequence"/>
</dbReference>
<dbReference type="GeneID" id="39592860"/>
<evidence type="ECO:0000313" key="3">
    <source>
        <dbReference type="EMBL" id="RSH80890.1"/>
    </source>
</evidence>
<gene>
    <name evidence="3" type="ORF">EHS24_008317</name>
</gene>
<sequence>MLAGIPHLIGSERNGNVHSPLDKNFPHLALAGPSPASLLYNSHRPTTIDFSAWPPLTILSRTQPLNPRKLDGEVTDPFESRSSDGGLDEGDSERTPARTSVLASVEAVSAEKLRSLEVEKQLHDTKEKLYEIDSERQSLMLAATIREHELQQATAQVSELTLATARAMAENERLENVLNIEREATASFYAKRIGDHVVQLHNAKQVNDSLTTSLANERSRADLAETQRDQAVMELKKAKAQLEAVEGVRQDVARSPGSAVKSQGVPEDLLEVGDNPTFVERAMKRSGSFQNLDLDLQDSHSPRDRHQEEHNHIRTTLLAALESRQLQNNMFGLAPMTSPTPKRQPLQLAHSRRKDMTYTYLVEKLRSTEDALAQAEQDVVSAREQAEFWKEHAESKPMRCSESRECHQPGCSSGRLNDWRWNVSDATAVADAAATDMRLEHKHIPARVQCALETLVLEFQAAFKPMGSAEAAPRPHLADTLVLDETLQNKDGLVVQMDVLRGPAVDQDTAWPNVDSSEGDAGSGESGAPHPSHHQDVPITST</sequence>
<dbReference type="EMBL" id="RSCE01000007">
    <property type="protein sequence ID" value="RSH80890.1"/>
    <property type="molecule type" value="Genomic_DNA"/>
</dbReference>
<name>A0A427XPZ9_9TREE</name>
<dbReference type="RefSeq" id="XP_028475609.1">
    <property type="nucleotide sequence ID" value="XM_028623635.1"/>
</dbReference>
<keyword evidence="4" id="KW-1185">Reference proteome</keyword>
<accession>A0A427XPZ9</accession>